<dbReference type="InterPro" id="IPR015867">
    <property type="entry name" value="N-reg_PII/ATP_PRibTrfase_C"/>
</dbReference>
<protein>
    <submittedName>
        <fullName evidence="3">Divalent-cation tolerance protein CutA</fullName>
    </submittedName>
</protein>
<dbReference type="GO" id="GO:0005507">
    <property type="term" value="F:copper ion binding"/>
    <property type="evidence" value="ECO:0007669"/>
    <property type="project" value="TreeGrafter"/>
</dbReference>
<dbReference type="OrthoDB" id="37622at2"/>
<organism evidence="3 4">
    <name type="scientific">Mesobaculum littorinae</name>
    <dbReference type="NCBI Taxonomy" id="2486419"/>
    <lineage>
        <taxon>Bacteria</taxon>
        <taxon>Pseudomonadati</taxon>
        <taxon>Pseudomonadota</taxon>
        <taxon>Alphaproteobacteria</taxon>
        <taxon>Rhodobacterales</taxon>
        <taxon>Roseobacteraceae</taxon>
        <taxon>Mesobaculum</taxon>
    </lineage>
</organism>
<evidence type="ECO:0000256" key="1">
    <source>
        <dbReference type="ARBA" id="ARBA00010169"/>
    </source>
</evidence>
<dbReference type="PANTHER" id="PTHR23419">
    <property type="entry name" value="DIVALENT CATION TOLERANCE CUTA-RELATED"/>
    <property type="match status" value="1"/>
</dbReference>
<dbReference type="PANTHER" id="PTHR23419:SF8">
    <property type="entry name" value="FI09726P"/>
    <property type="match status" value="1"/>
</dbReference>
<dbReference type="GO" id="GO:0010038">
    <property type="term" value="P:response to metal ion"/>
    <property type="evidence" value="ECO:0007669"/>
    <property type="project" value="InterPro"/>
</dbReference>
<evidence type="ECO:0000313" key="4">
    <source>
        <dbReference type="Proteomes" id="UP000285908"/>
    </source>
</evidence>
<feature type="region of interest" description="Disordered" evidence="2">
    <location>
        <begin position="102"/>
        <end position="125"/>
    </location>
</feature>
<comment type="similarity">
    <text evidence="1">Belongs to the CutA family.</text>
</comment>
<evidence type="ECO:0000313" key="3">
    <source>
        <dbReference type="EMBL" id="RVV99169.1"/>
    </source>
</evidence>
<proteinExistence type="inferred from homology"/>
<dbReference type="SUPFAM" id="SSF54913">
    <property type="entry name" value="GlnB-like"/>
    <property type="match status" value="1"/>
</dbReference>
<dbReference type="Pfam" id="PF03091">
    <property type="entry name" value="CutA1"/>
    <property type="match status" value="1"/>
</dbReference>
<dbReference type="InterPro" id="IPR004323">
    <property type="entry name" value="Ion_tolerance_CutA"/>
</dbReference>
<dbReference type="Proteomes" id="UP000285908">
    <property type="component" value="Unassembled WGS sequence"/>
</dbReference>
<dbReference type="Gene3D" id="3.30.70.120">
    <property type="match status" value="1"/>
</dbReference>
<dbReference type="EMBL" id="RQXX01000001">
    <property type="protein sequence ID" value="RVV99169.1"/>
    <property type="molecule type" value="Genomic_DNA"/>
</dbReference>
<dbReference type="AlphaFoldDB" id="A0A438AKH7"/>
<dbReference type="InterPro" id="IPR011322">
    <property type="entry name" value="N-reg_PII-like_a/b"/>
</dbReference>
<reference evidence="3 4" key="1">
    <citation type="submission" date="2018-11" db="EMBL/GenBank/DDBJ databases">
        <title>Mesobaculum littorinae gen. nov., sp. nov., isolated from Littorina scabra that represents a novel genus of the order Rhodobacteraceae.</title>
        <authorList>
            <person name="Li F."/>
        </authorList>
    </citation>
    <scope>NUCLEOTIDE SEQUENCE [LARGE SCALE GENOMIC DNA]</scope>
    <source>
        <strain evidence="3 4">M0103</strain>
    </source>
</reference>
<sequence length="125" mass="13475">MSDPVELHVACPDADTGLLIARAAVEARLAACGNVLRGVTSVFRWEAAVEEDGEALLVLKTVSSRTAALTRLIRDQHPYDLPAITWHEIAADEATARWLCDETTDPELPQTGTDGQAEPATDVPR</sequence>
<accession>A0A438AKH7</accession>
<dbReference type="RefSeq" id="WP_127904610.1">
    <property type="nucleotide sequence ID" value="NZ_RQXX01000001.1"/>
</dbReference>
<comment type="caution">
    <text evidence="3">The sequence shown here is derived from an EMBL/GenBank/DDBJ whole genome shotgun (WGS) entry which is preliminary data.</text>
</comment>
<name>A0A438AKH7_9RHOB</name>
<evidence type="ECO:0000256" key="2">
    <source>
        <dbReference type="SAM" id="MobiDB-lite"/>
    </source>
</evidence>
<gene>
    <name evidence="3" type="ORF">EKE94_00270</name>
</gene>
<keyword evidence="4" id="KW-1185">Reference proteome</keyword>